<dbReference type="RefSeq" id="WP_344529180.1">
    <property type="nucleotide sequence ID" value="NZ_BAAAUG010000187.1"/>
</dbReference>
<comment type="caution">
    <text evidence="2">The sequence shown here is derived from an EMBL/GenBank/DDBJ whole genome shotgun (WGS) entry which is preliminary data.</text>
</comment>
<keyword evidence="1" id="KW-0472">Membrane</keyword>
<feature type="transmembrane region" description="Helical" evidence="1">
    <location>
        <begin position="292"/>
        <end position="315"/>
    </location>
</feature>
<evidence type="ECO:0000313" key="2">
    <source>
        <dbReference type="EMBL" id="GAA3145226.1"/>
    </source>
</evidence>
<keyword evidence="1" id="KW-0812">Transmembrane</keyword>
<evidence type="ECO:0000313" key="3">
    <source>
        <dbReference type="Proteomes" id="UP001501637"/>
    </source>
</evidence>
<name>A0ABP6NGE1_9ACTN</name>
<accession>A0ABP6NGE1</accession>
<feature type="transmembrane region" description="Helical" evidence="1">
    <location>
        <begin position="166"/>
        <end position="188"/>
    </location>
</feature>
<dbReference type="Proteomes" id="UP001501637">
    <property type="component" value="Unassembled WGS sequence"/>
</dbReference>
<feature type="transmembrane region" description="Helical" evidence="1">
    <location>
        <begin position="20"/>
        <end position="40"/>
    </location>
</feature>
<gene>
    <name evidence="2" type="ORF">GCM10010449_75570</name>
</gene>
<evidence type="ECO:0008006" key="4">
    <source>
        <dbReference type="Google" id="ProtNLM"/>
    </source>
</evidence>
<dbReference type="EMBL" id="BAAAUG010000187">
    <property type="protein sequence ID" value="GAA3145226.1"/>
    <property type="molecule type" value="Genomic_DNA"/>
</dbReference>
<proteinExistence type="predicted"/>
<protein>
    <recommendedName>
        <fullName evidence="4">ABC transporter permease</fullName>
    </recommendedName>
</protein>
<sequence>MSTPLLRGQHWTDVRLHRGALWTGLGLVVFAAVATGYLRWATHAYPEPTGACTSNGTCDTFLGFTSAQDLLYTFMKQYSQGMLLIPVLIGAFVAGPVIAREMESGTHKLAWTQSVSPARWLLSKLTVFAVTAVSGGLALMAAFWLGRSGTGAVWNLGWADRGVYESIGPALIAYCLLGIMVGALVGLLVRRTLVALVGGGLVTGLVLLVMGNVRWQLFPVKTLSGPASGTSTSYTMYDLPMDSLTMGTGVHNAAGERFVAGQCSPEQMARFPCPSDTKITGWYADVHPHSHFWYVQFIETGIILALTAAAAYAAFRVLRRRTA</sequence>
<reference evidence="3" key="1">
    <citation type="journal article" date="2019" name="Int. J. Syst. Evol. Microbiol.">
        <title>The Global Catalogue of Microorganisms (GCM) 10K type strain sequencing project: providing services to taxonomists for standard genome sequencing and annotation.</title>
        <authorList>
            <consortium name="The Broad Institute Genomics Platform"/>
            <consortium name="The Broad Institute Genome Sequencing Center for Infectious Disease"/>
            <person name="Wu L."/>
            <person name="Ma J."/>
        </authorList>
    </citation>
    <scope>NUCLEOTIDE SEQUENCE [LARGE SCALE GENOMIC DNA]</scope>
    <source>
        <strain evidence="3">JCM 9092</strain>
    </source>
</reference>
<feature type="transmembrane region" description="Helical" evidence="1">
    <location>
        <begin position="193"/>
        <end position="213"/>
    </location>
</feature>
<evidence type="ECO:0000256" key="1">
    <source>
        <dbReference type="SAM" id="Phobius"/>
    </source>
</evidence>
<keyword evidence="3" id="KW-1185">Reference proteome</keyword>
<keyword evidence="1" id="KW-1133">Transmembrane helix</keyword>
<feature type="transmembrane region" description="Helical" evidence="1">
    <location>
        <begin position="120"/>
        <end position="146"/>
    </location>
</feature>
<organism evidence="2 3">
    <name type="scientific">Streptomyces rectiviolaceus</name>
    <dbReference type="NCBI Taxonomy" id="332591"/>
    <lineage>
        <taxon>Bacteria</taxon>
        <taxon>Bacillati</taxon>
        <taxon>Actinomycetota</taxon>
        <taxon>Actinomycetes</taxon>
        <taxon>Kitasatosporales</taxon>
        <taxon>Streptomycetaceae</taxon>
        <taxon>Streptomyces</taxon>
    </lineage>
</organism>
<feature type="transmembrane region" description="Helical" evidence="1">
    <location>
        <begin position="78"/>
        <end position="99"/>
    </location>
</feature>